<feature type="compositionally biased region" description="Basic and acidic residues" evidence="4">
    <location>
        <begin position="375"/>
        <end position="385"/>
    </location>
</feature>
<accession>A0AAW9N097</accession>
<evidence type="ECO:0000256" key="5">
    <source>
        <dbReference type="SAM" id="Phobius"/>
    </source>
</evidence>
<evidence type="ECO:0000256" key="6">
    <source>
        <dbReference type="SAM" id="SignalP"/>
    </source>
</evidence>
<dbReference type="SUPFAM" id="SSF49478">
    <property type="entry name" value="Cna protein B-type domain"/>
    <property type="match status" value="2"/>
</dbReference>
<organism evidence="8 9">
    <name type="scientific">Citroniella saccharovorans</name>
    <dbReference type="NCBI Taxonomy" id="2053367"/>
    <lineage>
        <taxon>Bacteria</taxon>
        <taxon>Bacillati</taxon>
        <taxon>Bacillota</taxon>
        <taxon>Tissierellia</taxon>
        <taxon>Tissierellales</taxon>
        <taxon>Peptoniphilaceae</taxon>
        <taxon>Citroniella</taxon>
    </lineage>
</organism>
<dbReference type="EMBL" id="JAYKOT010000003">
    <property type="protein sequence ID" value="MEB3430222.1"/>
    <property type="molecule type" value="Genomic_DNA"/>
</dbReference>
<comment type="caution">
    <text evidence="8">The sequence shown here is derived from an EMBL/GenBank/DDBJ whole genome shotgun (WGS) entry which is preliminary data.</text>
</comment>
<reference evidence="8 9" key="1">
    <citation type="submission" date="2024-01" db="EMBL/GenBank/DDBJ databases">
        <title>Complete genome sequence of Citroniella saccharovorans strain M6.X9, isolated from human fecal sample.</title>
        <authorList>
            <person name="Cheng G."/>
            <person name="Westerholm M."/>
            <person name="Schnurer A."/>
        </authorList>
    </citation>
    <scope>NUCLEOTIDE SEQUENCE [LARGE SCALE GENOMIC DNA]</scope>
    <source>
        <strain evidence="8 9">DSM 29873</strain>
    </source>
</reference>
<keyword evidence="3 6" id="KW-0732">Signal</keyword>
<dbReference type="PANTHER" id="PTHR36108:SF13">
    <property type="entry name" value="COLOSSIN-B-RELATED"/>
    <property type="match status" value="1"/>
</dbReference>
<keyword evidence="5" id="KW-0472">Membrane</keyword>
<evidence type="ECO:0000259" key="7">
    <source>
        <dbReference type="Pfam" id="PF17802"/>
    </source>
</evidence>
<name>A0AAW9N097_9FIRM</name>
<protein>
    <submittedName>
        <fullName evidence="8">SpaA isopeptide-forming pilin-related protein</fullName>
    </submittedName>
</protein>
<keyword evidence="2" id="KW-0964">Secreted</keyword>
<evidence type="ECO:0000256" key="4">
    <source>
        <dbReference type="SAM" id="MobiDB-lite"/>
    </source>
</evidence>
<keyword evidence="5" id="KW-0812">Transmembrane</keyword>
<gene>
    <name evidence="8" type="ORF">VLK81_09520</name>
</gene>
<dbReference type="InterPro" id="IPR041033">
    <property type="entry name" value="SpaA_PFL_dom_1"/>
</dbReference>
<keyword evidence="9" id="KW-1185">Reference proteome</keyword>
<evidence type="ECO:0000313" key="8">
    <source>
        <dbReference type="EMBL" id="MEB3430222.1"/>
    </source>
</evidence>
<feature type="domain" description="SpaA-like prealbumin fold" evidence="7">
    <location>
        <begin position="153"/>
        <end position="262"/>
    </location>
</feature>
<dbReference type="Proteomes" id="UP001357733">
    <property type="component" value="Unassembled WGS sequence"/>
</dbReference>
<dbReference type="Pfam" id="PF17802">
    <property type="entry name" value="SpaA"/>
    <property type="match status" value="2"/>
</dbReference>
<feature type="domain" description="SpaA-like prealbumin fold" evidence="7">
    <location>
        <begin position="265"/>
        <end position="359"/>
    </location>
</feature>
<dbReference type="PANTHER" id="PTHR36108">
    <property type="entry name" value="COLOSSIN-B-RELATED"/>
    <property type="match status" value="1"/>
</dbReference>
<evidence type="ECO:0000256" key="3">
    <source>
        <dbReference type="ARBA" id="ARBA00022729"/>
    </source>
</evidence>
<dbReference type="InterPro" id="IPR013783">
    <property type="entry name" value="Ig-like_fold"/>
</dbReference>
<comment type="similarity">
    <text evidence="1">Belongs to the serine-aspartate repeat-containing protein (SDr) family.</text>
</comment>
<proteinExistence type="inferred from homology"/>
<evidence type="ECO:0000256" key="2">
    <source>
        <dbReference type="ARBA" id="ARBA00022525"/>
    </source>
</evidence>
<sequence>MKRIKKFNKICPILLSILFFALTFSLGAYAKAASYPVVFETSNVKTGIVSRDIYLWKVDNELMEAESPEKFIEKLRGMELSELKEFFKREPIQLKGNSSGGYVIRTNLEEGCYVGLDVLKADSTYKAFLSFKVPDNTKNPISSKLELEENPGTGKLKKVDEKGRALAGVGFELYFSTDHPLNTTGELLGVPTNESGTRYDKNGTFKVLYTDKDGYIRVEGLEPGVYVFKEVKPLKGYRAEKREFTIVIRAGKETTITVINKKDGGFNFIKVSSKNSDPLKGAKFVVTKLVDGSYVRVQKNGEDIILTSGEDGKFSVEGLEFGDYYLWEIEAPKGYKKLKDPIKFTVGEESSTKILFIKNDELPPPPPPDNPPENPPEKPPKRPPEIPKTGDVAFIAMCISGLILIAMGISLVRDKKEIV</sequence>
<feature type="region of interest" description="Disordered" evidence="4">
    <location>
        <begin position="359"/>
        <end position="387"/>
    </location>
</feature>
<feature type="signal peptide" evidence="6">
    <location>
        <begin position="1"/>
        <end position="30"/>
    </location>
</feature>
<dbReference type="RefSeq" id="WP_324620429.1">
    <property type="nucleotide sequence ID" value="NZ_JAYKOT010000003.1"/>
</dbReference>
<feature type="compositionally biased region" description="Pro residues" evidence="4">
    <location>
        <begin position="362"/>
        <end position="374"/>
    </location>
</feature>
<dbReference type="AlphaFoldDB" id="A0AAW9N097"/>
<keyword evidence="5" id="KW-1133">Transmembrane helix</keyword>
<evidence type="ECO:0000313" key="9">
    <source>
        <dbReference type="Proteomes" id="UP001357733"/>
    </source>
</evidence>
<feature type="transmembrane region" description="Helical" evidence="5">
    <location>
        <begin position="392"/>
        <end position="412"/>
    </location>
</feature>
<dbReference type="Gene3D" id="2.60.40.10">
    <property type="entry name" value="Immunoglobulins"/>
    <property type="match status" value="2"/>
</dbReference>
<feature type="chain" id="PRO_5043768385" evidence="6">
    <location>
        <begin position="31"/>
        <end position="419"/>
    </location>
</feature>
<evidence type="ECO:0000256" key="1">
    <source>
        <dbReference type="ARBA" id="ARBA00007257"/>
    </source>
</evidence>